<keyword evidence="2" id="KW-1185">Reference proteome</keyword>
<organism evidence="1 2">
    <name type="scientific">Orbilia ellipsospora</name>
    <dbReference type="NCBI Taxonomy" id="2528407"/>
    <lineage>
        <taxon>Eukaryota</taxon>
        <taxon>Fungi</taxon>
        <taxon>Dikarya</taxon>
        <taxon>Ascomycota</taxon>
        <taxon>Pezizomycotina</taxon>
        <taxon>Orbiliomycetes</taxon>
        <taxon>Orbiliales</taxon>
        <taxon>Orbiliaceae</taxon>
        <taxon>Orbilia</taxon>
    </lineage>
</organism>
<accession>A0AAV9WWN9</accession>
<dbReference type="PANTHER" id="PTHR45763:SF46">
    <property type="entry name" value="AB HYDROLASE-1 DOMAIN-CONTAINING PROTEIN"/>
    <property type="match status" value="1"/>
</dbReference>
<evidence type="ECO:0000313" key="1">
    <source>
        <dbReference type="EMBL" id="KAK6527543.1"/>
    </source>
</evidence>
<dbReference type="PANTHER" id="PTHR45763">
    <property type="entry name" value="HYDROLASE, ALPHA/BETA FOLD FAMILY PROTEIN, EXPRESSED-RELATED"/>
    <property type="match status" value="1"/>
</dbReference>
<evidence type="ECO:0008006" key="3">
    <source>
        <dbReference type="Google" id="ProtNLM"/>
    </source>
</evidence>
<name>A0AAV9WWN9_9PEZI</name>
<dbReference type="EMBL" id="JAVHJO010000015">
    <property type="protein sequence ID" value="KAK6527543.1"/>
    <property type="molecule type" value="Genomic_DNA"/>
</dbReference>
<protein>
    <recommendedName>
        <fullName evidence="3">AB hydrolase-1 domain-containing protein</fullName>
    </recommendedName>
</protein>
<dbReference type="AlphaFoldDB" id="A0AAV9WWN9"/>
<proteinExistence type="predicted"/>
<gene>
    <name evidence="1" type="ORF">TWF694_004526</name>
</gene>
<sequence>MSEETPWKDPVQTFTLYGSNRTLAYAIYGTPLTTPPKAPCIFYMNGTPGCHLEALLYDRTATTLGATIISTDRPGFGRSAFQQNFSFKSWSDDILQLADHLEIDKFGVLGTSGGGPYVLACLNFIPRERLVGASVVSAIYPLSFGTKGMLWQTRLLLFIVSWSTFLGEILIDLTMGRMVRRNTVPELLKMMEKQSAGIPQPEVDKECMKLVEQDNDLIGAFLGSMKEALRESSRGAAWEFWLFAQDESKWGWDFGELDGGKLTIWHGGVDVNVPVGMADAAVERIGGGVRYQRMGGEGHISLVTRRQEEILKDLMGRF</sequence>
<evidence type="ECO:0000313" key="2">
    <source>
        <dbReference type="Proteomes" id="UP001365542"/>
    </source>
</evidence>
<comment type="caution">
    <text evidence="1">The sequence shown here is derived from an EMBL/GenBank/DDBJ whole genome shotgun (WGS) entry which is preliminary data.</text>
</comment>
<reference evidence="1 2" key="1">
    <citation type="submission" date="2019-10" db="EMBL/GenBank/DDBJ databases">
        <authorList>
            <person name="Palmer J.M."/>
        </authorList>
    </citation>
    <scope>NUCLEOTIDE SEQUENCE [LARGE SCALE GENOMIC DNA]</scope>
    <source>
        <strain evidence="1 2">TWF694</strain>
    </source>
</reference>
<dbReference type="Gene3D" id="3.40.50.1820">
    <property type="entry name" value="alpha/beta hydrolase"/>
    <property type="match status" value="1"/>
</dbReference>
<dbReference type="SUPFAM" id="SSF53474">
    <property type="entry name" value="alpha/beta-Hydrolases"/>
    <property type="match status" value="1"/>
</dbReference>
<dbReference type="InterPro" id="IPR029058">
    <property type="entry name" value="AB_hydrolase_fold"/>
</dbReference>
<dbReference type="Proteomes" id="UP001365542">
    <property type="component" value="Unassembled WGS sequence"/>
</dbReference>